<dbReference type="RefSeq" id="WP_066986090.1">
    <property type="nucleotide sequence ID" value="NZ_LUUI01000143.1"/>
</dbReference>
<dbReference type="Gene3D" id="2.60.120.10">
    <property type="entry name" value="Jelly Rolls"/>
    <property type="match status" value="1"/>
</dbReference>
<gene>
    <name evidence="2" type="ORF">A1359_14945</name>
</gene>
<dbReference type="CDD" id="cd00038">
    <property type="entry name" value="CAP_ED"/>
    <property type="match status" value="1"/>
</dbReference>
<dbReference type="EMBL" id="LUUI01000143">
    <property type="protein sequence ID" value="OAI11210.1"/>
    <property type="molecule type" value="Genomic_DNA"/>
</dbReference>
<dbReference type="InterPro" id="IPR052340">
    <property type="entry name" value="RNase_Y/CdgJ"/>
</dbReference>
<protein>
    <submittedName>
        <fullName evidence="2">Cyclic nucleotide-binding protein</fullName>
    </submittedName>
</protein>
<reference evidence="2 3" key="1">
    <citation type="submission" date="2016-03" db="EMBL/GenBank/DDBJ databases">
        <authorList>
            <person name="Ploux O."/>
        </authorList>
    </citation>
    <scope>NUCLEOTIDE SEQUENCE [LARGE SCALE GENOMIC DNA]</scope>
    <source>
        <strain evidence="2 3">R-45370</strain>
    </source>
</reference>
<dbReference type="Proteomes" id="UP000078476">
    <property type="component" value="Unassembled WGS sequence"/>
</dbReference>
<dbReference type="SUPFAM" id="SSF51206">
    <property type="entry name" value="cAMP-binding domain-like"/>
    <property type="match status" value="1"/>
</dbReference>
<dbReference type="SUPFAM" id="SSF109604">
    <property type="entry name" value="HD-domain/PDEase-like"/>
    <property type="match status" value="1"/>
</dbReference>
<sequence length="448" mass="49914">MKWLNGLFDSKTSPANENLTAEHSSPHVFESSNSFTGQEVKLSIEQLKKFVPLRNLDDEIVATLPHNVMHYPKNAIIFERNQTSDHIYYLLTGRIVMQPDSVNSYEVVAGNTLATLPLNCGTHYGATATALTNNVNILKVSDSISRIWANQCQEELTCVELLDIELPAELSDNRFFNSFAQAYQKNTLHLPSLPNVALKLKQAMQQEIGIPEAVEIIQIDPPIVTKLIQVANSPIYAATTPINNCHDAITRIGLNATRNLVLGISLKQLFNTKDRMLMQGMQKLWRNSLYLSSLCFVLAEEFSNINPEDALLAGLICDIGAIPLLHFAEQFPEQYPNLAELEASLPFFKGPVGSLVLHTLGFSAELSNIPYQAENWFYDSGEQLTITDIVILAKLHSYFGSKKAKGLPYINTIPAYSKIPQGKLDADFSFTILHKAQNRIQAILQLLT</sequence>
<feature type="domain" description="HDOD" evidence="1">
    <location>
        <begin position="190"/>
        <end position="376"/>
    </location>
</feature>
<dbReference type="AlphaFoldDB" id="A0A177N1X2"/>
<dbReference type="PANTHER" id="PTHR33525:SF3">
    <property type="entry name" value="RIBONUCLEASE Y"/>
    <property type="match status" value="1"/>
</dbReference>
<dbReference type="Pfam" id="PF08668">
    <property type="entry name" value="HDOD"/>
    <property type="match status" value="1"/>
</dbReference>
<organism evidence="2 3">
    <name type="scientific">Methylomonas lenta</name>
    <dbReference type="NCBI Taxonomy" id="980561"/>
    <lineage>
        <taxon>Bacteria</taxon>
        <taxon>Pseudomonadati</taxon>
        <taxon>Pseudomonadota</taxon>
        <taxon>Gammaproteobacteria</taxon>
        <taxon>Methylococcales</taxon>
        <taxon>Methylococcaceae</taxon>
        <taxon>Methylomonas</taxon>
    </lineage>
</organism>
<comment type="caution">
    <text evidence="2">The sequence shown here is derived from an EMBL/GenBank/DDBJ whole genome shotgun (WGS) entry which is preliminary data.</text>
</comment>
<evidence type="ECO:0000313" key="2">
    <source>
        <dbReference type="EMBL" id="OAI11210.1"/>
    </source>
</evidence>
<evidence type="ECO:0000313" key="3">
    <source>
        <dbReference type="Proteomes" id="UP000078476"/>
    </source>
</evidence>
<dbReference type="InterPro" id="IPR018490">
    <property type="entry name" value="cNMP-bd_dom_sf"/>
</dbReference>
<dbReference type="InterPro" id="IPR013976">
    <property type="entry name" value="HDOD"/>
</dbReference>
<dbReference type="PANTHER" id="PTHR33525">
    <property type="match status" value="1"/>
</dbReference>
<dbReference type="InterPro" id="IPR014710">
    <property type="entry name" value="RmlC-like_jellyroll"/>
</dbReference>
<keyword evidence="3" id="KW-1185">Reference proteome</keyword>
<dbReference type="Gene3D" id="1.10.3210.10">
    <property type="entry name" value="Hypothetical protein af1432"/>
    <property type="match status" value="1"/>
</dbReference>
<name>A0A177N1X2_9GAMM</name>
<dbReference type="InterPro" id="IPR000595">
    <property type="entry name" value="cNMP-bd_dom"/>
</dbReference>
<accession>A0A177N1X2</accession>
<dbReference type="Pfam" id="PF00027">
    <property type="entry name" value="cNMP_binding"/>
    <property type="match status" value="1"/>
</dbReference>
<proteinExistence type="predicted"/>
<dbReference type="PROSITE" id="PS51833">
    <property type="entry name" value="HDOD"/>
    <property type="match status" value="1"/>
</dbReference>
<dbReference type="OrthoDB" id="598113at2"/>
<evidence type="ECO:0000259" key="1">
    <source>
        <dbReference type="PROSITE" id="PS51833"/>
    </source>
</evidence>
<dbReference type="STRING" id="980561.A1359_14945"/>